<sequence>MNDIPARDALCVIWSSPNPEVADNLVFMYTQNAVNKSWWKQVRLIIWGPTAPLVASDEPVRARLREMMADGVEVWACRACAENYGVVEELETLGANVLYVGEPFTEMLKSGWTQLTF</sequence>
<dbReference type="OrthoDB" id="9805634at2"/>
<dbReference type="EMBL" id="LKAQ01000001">
    <property type="protein sequence ID" value="OIQ52134.1"/>
    <property type="molecule type" value="Genomic_DNA"/>
</dbReference>
<evidence type="ECO:0000313" key="2">
    <source>
        <dbReference type="Proteomes" id="UP000181901"/>
    </source>
</evidence>
<organism evidence="1 2">
    <name type="scientific">Pseudodesulfovibrio hydrargyri</name>
    <dbReference type="NCBI Taxonomy" id="2125990"/>
    <lineage>
        <taxon>Bacteria</taxon>
        <taxon>Pseudomonadati</taxon>
        <taxon>Thermodesulfobacteriota</taxon>
        <taxon>Desulfovibrionia</taxon>
        <taxon>Desulfovibrionales</taxon>
        <taxon>Desulfovibrionaceae</taxon>
    </lineage>
</organism>
<proteinExistence type="predicted"/>
<dbReference type="InterPro" id="IPR003787">
    <property type="entry name" value="Sulphur_relay_DsrE/F-like"/>
</dbReference>
<dbReference type="InterPro" id="IPR027396">
    <property type="entry name" value="DsrEFH-like"/>
</dbReference>
<accession>A0A1J5N0E3</accession>
<dbReference type="AlphaFoldDB" id="A0A1J5N0E3"/>
<keyword evidence="2" id="KW-1185">Reference proteome</keyword>
<reference evidence="1 2" key="1">
    <citation type="submission" date="2015-09" db="EMBL/GenBank/DDBJ databases">
        <title>Genome of Desulfovibrio dechloracetivorans BerOc1, a mercury methylating strain isolated from highly hydrocarbons and metals contaminated coastal sediments.</title>
        <authorList>
            <person name="Goni Urriza M."/>
            <person name="Gassie C."/>
            <person name="Bouchez O."/>
            <person name="Klopp C."/>
            <person name="Ranchou-Peyruse A."/>
            <person name="Remy G."/>
        </authorList>
    </citation>
    <scope>NUCLEOTIDE SEQUENCE [LARGE SCALE GENOMIC DNA]</scope>
    <source>
        <strain evidence="1 2">BerOc1</strain>
    </source>
</reference>
<evidence type="ECO:0000313" key="1">
    <source>
        <dbReference type="EMBL" id="OIQ52134.1"/>
    </source>
</evidence>
<dbReference type="Proteomes" id="UP000181901">
    <property type="component" value="Unassembled WGS sequence"/>
</dbReference>
<dbReference type="Pfam" id="PF02635">
    <property type="entry name" value="DsrE"/>
    <property type="match status" value="1"/>
</dbReference>
<dbReference type="RefSeq" id="WP_071544229.1">
    <property type="nucleotide sequence ID" value="NZ_LKAQ01000001.1"/>
</dbReference>
<dbReference type="Gene3D" id="3.40.1260.10">
    <property type="entry name" value="DsrEFH-like"/>
    <property type="match status" value="1"/>
</dbReference>
<dbReference type="SUPFAM" id="SSF75169">
    <property type="entry name" value="DsrEFH-like"/>
    <property type="match status" value="1"/>
</dbReference>
<gene>
    <name evidence="1" type="ORF">BerOc1_00607</name>
</gene>
<comment type="caution">
    <text evidence="1">The sequence shown here is derived from an EMBL/GenBank/DDBJ whole genome shotgun (WGS) entry which is preliminary data.</text>
</comment>
<name>A0A1J5N0E3_9BACT</name>
<protein>
    <submittedName>
        <fullName evidence="1">DsrE/DsrF-like family protein</fullName>
    </submittedName>
</protein>